<dbReference type="PANTHER" id="PTHR11733:SF167">
    <property type="entry name" value="FI17812P1-RELATED"/>
    <property type="match status" value="1"/>
</dbReference>
<dbReference type="InterPro" id="IPR042089">
    <property type="entry name" value="Peptidase_M13_dom_2"/>
</dbReference>
<keyword evidence="3" id="KW-0645">Protease</keyword>
<dbReference type="PROSITE" id="PS51885">
    <property type="entry name" value="NEPRILYSIN"/>
    <property type="match status" value="1"/>
</dbReference>
<keyword evidence="7" id="KW-0482">Metalloprotease</keyword>
<reference evidence="10 11" key="1">
    <citation type="submission" date="2020-02" db="EMBL/GenBank/DDBJ databases">
        <title>Sequencing the genomes of 1000 actinobacteria strains.</title>
        <authorList>
            <person name="Klenk H.-P."/>
        </authorList>
    </citation>
    <scope>NUCLEOTIDE SEQUENCE [LARGE SCALE GENOMIC DNA]</scope>
    <source>
        <strain evidence="10 11">DSM 19609</strain>
    </source>
</reference>
<dbReference type="Gene3D" id="3.40.390.10">
    <property type="entry name" value="Collagenase (Catalytic Domain)"/>
    <property type="match status" value="1"/>
</dbReference>
<dbReference type="CDD" id="cd08662">
    <property type="entry name" value="M13"/>
    <property type="match status" value="1"/>
</dbReference>
<dbReference type="EMBL" id="JAAMOZ010000001">
    <property type="protein sequence ID" value="NIH55795.1"/>
    <property type="molecule type" value="Genomic_DNA"/>
</dbReference>
<dbReference type="SUPFAM" id="SSF55486">
    <property type="entry name" value="Metalloproteases ('zincins'), catalytic domain"/>
    <property type="match status" value="1"/>
</dbReference>
<keyword evidence="11" id="KW-1185">Reference proteome</keyword>
<proteinExistence type="inferred from homology"/>
<keyword evidence="4" id="KW-0479">Metal-binding</keyword>
<feature type="domain" description="Peptidase M13 C-terminal" evidence="8">
    <location>
        <begin position="444"/>
        <end position="647"/>
    </location>
</feature>
<gene>
    <name evidence="10" type="ORF">FB473_000440</name>
</gene>
<evidence type="ECO:0000259" key="9">
    <source>
        <dbReference type="Pfam" id="PF05649"/>
    </source>
</evidence>
<evidence type="ECO:0000256" key="6">
    <source>
        <dbReference type="ARBA" id="ARBA00022833"/>
    </source>
</evidence>
<protein>
    <submittedName>
        <fullName evidence="10">Endopeptidase</fullName>
        <ecNumber evidence="10">3.4.24.-</ecNumber>
    </submittedName>
</protein>
<dbReference type="InterPro" id="IPR024079">
    <property type="entry name" value="MetalloPept_cat_dom_sf"/>
</dbReference>
<evidence type="ECO:0000259" key="8">
    <source>
        <dbReference type="Pfam" id="PF01431"/>
    </source>
</evidence>
<dbReference type="Proteomes" id="UP000749311">
    <property type="component" value="Unassembled WGS sequence"/>
</dbReference>
<comment type="cofactor">
    <cofactor evidence="1">
        <name>Zn(2+)</name>
        <dbReference type="ChEBI" id="CHEBI:29105"/>
    </cofactor>
</comment>
<dbReference type="PRINTS" id="PR00786">
    <property type="entry name" value="NEPRILYSIN"/>
</dbReference>
<evidence type="ECO:0000256" key="7">
    <source>
        <dbReference type="ARBA" id="ARBA00023049"/>
    </source>
</evidence>
<comment type="similarity">
    <text evidence="2">Belongs to the peptidase M13 family.</text>
</comment>
<dbReference type="GO" id="GO:0016787">
    <property type="term" value="F:hydrolase activity"/>
    <property type="evidence" value="ECO:0007669"/>
    <property type="project" value="UniProtKB-KW"/>
</dbReference>
<dbReference type="InterPro" id="IPR008753">
    <property type="entry name" value="Peptidase_M13_N"/>
</dbReference>
<dbReference type="InterPro" id="IPR018497">
    <property type="entry name" value="Peptidase_M13_C"/>
</dbReference>
<comment type="caution">
    <text evidence="10">The sequence shown here is derived from an EMBL/GenBank/DDBJ whole genome shotgun (WGS) entry which is preliminary data.</text>
</comment>
<dbReference type="Gene3D" id="1.10.1380.10">
    <property type="entry name" value="Neutral endopeptidase , domain2"/>
    <property type="match status" value="1"/>
</dbReference>
<dbReference type="InterPro" id="IPR000718">
    <property type="entry name" value="Peptidase_M13"/>
</dbReference>
<dbReference type="EC" id="3.4.24.-" evidence="10"/>
<evidence type="ECO:0000256" key="3">
    <source>
        <dbReference type="ARBA" id="ARBA00022670"/>
    </source>
</evidence>
<keyword evidence="5 10" id="KW-0378">Hydrolase</keyword>
<evidence type="ECO:0000256" key="4">
    <source>
        <dbReference type="ARBA" id="ARBA00022723"/>
    </source>
</evidence>
<evidence type="ECO:0000256" key="5">
    <source>
        <dbReference type="ARBA" id="ARBA00022801"/>
    </source>
</evidence>
<evidence type="ECO:0000256" key="2">
    <source>
        <dbReference type="ARBA" id="ARBA00007357"/>
    </source>
</evidence>
<name>A0ABX0SCP7_9ACTN</name>
<keyword evidence="6" id="KW-0862">Zinc</keyword>
<evidence type="ECO:0000313" key="10">
    <source>
        <dbReference type="EMBL" id="NIH55795.1"/>
    </source>
</evidence>
<feature type="domain" description="Peptidase M13 N-terminal" evidence="9">
    <location>
        <begin position="18"/>
        <end position="392"/>
    </location>
</feature>
<organism evidence="10 11">
    <name type="scientific">Brooklawnia cerclae</name>
    <dbReference type="NCBI Taxonomy" id="349934"/>
    <lineage>
        <taxon>Bacteria</taxon>
        <taxon>Bacillati</taxon>
        <taxon>Actinomycetota</taxon>
        <taxon>Actinomycetes</taxon>
        <taxon>Propionibacteriales</taxon>
        <taxon>Propionibacteriaceae</taxon>
        <taxon>Brooklawnia</taxon>
    </lineage>
</organism>
<dbReference type="Pfam" id="PF05649">
    <property type="entry name" value="Peptidase_M13_N"/>
    <property type="match status" value="1"/>
</dbReference>
<sequence length="650" mass="72870">MTTDALNLAYFDQSTRSQDDLFGHVNGAWARQATIPDDKSSWGAFHELREKSEQAVREIVDELTPGTGDGDEARIANLYASFMDTDRVESLGADPLRPLLDRVDAIGSTTDLARFWGWSVRHGITALLDLDNDADPGNPGRYLVFVGQSGIGLPDEEYYRLDEHAEIREAYVAHIAKALAAAGVADADDQARRAFDLETRIAAHHWDKVRTRDMVEMYFPQTWEEFAASSPSLDWDAFLAGAELPASAVAEVVNCQRTFLGDAQALVTASNLDDWKAWARWQVVDALAPYLSSDIVEENFDFYGRTLQGIPVLRERWKRGVSLVEGVLGEAVGRVYVERHFPEPTKARADELVTNLLEAYRRSISELDWMTDETRAEALLKLSKLRPKIGYPAKWRDYSRLQLVPDDLVGNVLRADSFAFDYMIEQLAGPIDPDEWLMYPQTVNAYYHPLRNEIVFPAAILQPPFFDAEADDAVNYGGIGAVIGHEIGHAFDDQGSTCDGDGRLRNWWTDADRKAFEERTASLVAQYNQLAPSVTPEVHVNGELTLGENIGDLGGLAIAYQAWRIATHDADPQPVDGMAPAQRLFYGWAQTWRTITRPQAMKERLATDPHSPDEIRCNQVARNIPEFHEAFGTAPTDAMWLEPAERVRIW</sequence>
<dbReference type="RefSeq" id="WP_167164428.1">
    <property type="nucleotide sequence ID" value="NZ_BAAAOO010000002.1"/>
</dbReference>
<evidence type="ECO:0000256" key="1">
    <source>
        <dbReference type="ARBA" id="ARBA00001947"/>
    </source>
</evidence>
<accession>A0ABX0SCP7</accession>
<dbReference type="PANTHER" id="PTHR11733">
    <property type="entry name" value="ZINC METALLOPROTEASE FAMILY M13 NEPRILYSIN-RELATED"/>
    <property type="match status" value="1"/>
</dbReference>
<dbReference type="Pfam" id="PF01431">
    <property type="entry name" value="Peptidase_M13"/>
    <property type="match status" value="1"/>
</dbReference>
<evidence type="ECO:0000313" key="11">
    <source>
        <dbReference type="Proteomes" id="UP000749311"/>
    </source>
</evidence>